<accession>A0ABQ5JF73</accession>
<gene>
    <name evidence="2" type="ORF">Tco_1133071</name>
</gene>
<evidence type="ECO:0000256" key="1">
    <source>
        <dbReference type="SAM" id="MobiDB-lite"/>
    </source>
</evidence>
<sequence>MNPRSAIEICSKSLILSTDKGHQHRRSLTPFFKLNKYTGSSISESSLGNIRAPYPFRLLQNETESKIVDLLALIEDATRSTVTCPSKASGEEICTKTIASYVEADFNWGRPDWASGAGSITEMGTLYRGEVWLLIKGSKQHRMYAQMGQAVNPTYEDKATAKKPTTRVTTVTSFMTTSLGEGAGAYPSKGGNANDAVAGEGGVPISSGDEGEEGGSTSGSGEKEDGDGVGDGVTSGVGARDLDAAVDTMTSASAKIVTMKEAIVY</sequence>
<reference evidence="2" key="1">
    <citation type="journal article" date="2022" name="Int. J. Mol. Sci.">
        <title>Draft Genome of Tanacetum Coccineum: Genomic Comparison of Closely Related Tanacetum-Family Plants.</title>
        <authorList>
            <person name="Yamashiro T."/>
            <person name="Shiraishi A."/>
            <person name="Nakayama K."/>
            <person name="Satake H."/>
        </authorList>
    </citation>
    <scope>NUCLEOTIDE SEQUENCE</scope>
</reference>
<comment type="caution">
    <text evidence="2">The sequence shown here is derived from an EMBL/GenBank/DDBJ whole genome shotgun (WGS) entry which is preliminary data.</text>
</comment>
<dbReference type="EMBL" id="BQNB010021849">
    <property type="protein sequence ID" value="GJU10675.1"/>
    <property type="molecule type" value="Genomic_DNA"/>
</dbReference>
<evidence type="ECO:0000313" key="3">
    <source>
        <dbReference type="Proteomes" id="UP001151760"/>
    </source>
</evidence>
<keyword evidence="3" id="KW-1185">Reference proteome</keyword>
<evidence type="ECO:0000313" key="2">
    <source>
        <dbReference type="EMBL" id="GJU10675.1"/>
    </source>
</evidence>
<dbReference type="Proteomes" id="UP001151760">
    <property type="component" value="Unassembled WGS sequence"/>
</dbReference>
<reference evidence="2" key="2">
    <citation type="submission" date="2022-01" db="EMBL/GenBank/DDBJ databases">
        <authorList>
            <person name="Yamashiro T."/>
            <person name="Shiraishi A."/>
            <person name="Satake H."/>
            <person name="Nakayama K."/>
        </authorList>
    </citation>
    <scope>NUCLEOTIDE SEQUENCE</scope>
</reference>
<feature type="region of interest" description="Disordered" evidence="1">
    <location>
        <begin position="179"/>
        <end position="236"/>
    </location>
</feature>
<organism evidence="2 3">
    <name type="scientific">Tanacetum coccineum</name>
    <dbReference type="NCBI Taxonomy" id="301880"/>
    <lineage>
        <taxon>Eukaryota</taxon>
        <taxon>Viridiplantae</taxon>
        <taxon>Streptophyta</taxon>
        <taxon>Embryophyta</taxon>
        <taxon>Tracheophyta</taxon>
        <taxon>Spermatophyta</taxon>
        <taxon>Magnoliopsida</taxon>
        <taxon>eudicotyledons</taxon>
        <taxon>Gunneridae</taxon>
        <taxon>Pentapetalae</taxon>
        <taxon>asterids</taxon>
        <taxon>campanulids</taxon>
        <taxon>Asterales</taxon>
        <taxon>Asteraceae</taxon>
        <taxon>Asteroideae</taxon>
        <taxon>Anthemideae</taxon>
        <taxon>Anthemidinae</taxon>
        <taxon>Tanacetum</taxon>
    </lineage>
</organism>
<proteinExistence type="predicted"/>
<protein>
    <submittedName>
        <fullName evidence="2">Uncharacterized protein</fullName>
    </submittedName>
</protein>
<name>A0ABQ5JF73_9ASTR</name>